<dbReference type="EnsemblPlants" id="AVESA.00010b.r2.3DG0520840.1">
    <property type="protein sequence ID" value="AVESA.00010b.r2.3DG0520840.1.CDS.1"/>
    <property type="gene ID" value="AVESA.00010b.r2.3DG0520840"/>
</dbReference>
<evidence type="ECO:0000313" key="1">
    <source>
        <dbReference type="EnsemblPlants" id="AVESA.00010b.r2.3DG0520840.1.CDS.1"/>
    </source>
</evidence>
<name>A0ACD5VW14_AVESA</name>
<accession>A0ACD5VW14</accession>
<organism evidence="1 2">
    <name type="scientific">Avena sativa</name>
    <name type="common">Oat</name>
    <dbReference type="NCBI Taxonomy" id="4498"/>
    <lineage>
        <taxon>Eukaryota</taxon>
        <taxon>Viridiplantae</taxon>
        <taxon>Streptophyta</taxon>
        <taxon>Embryophyta</taxon>
        <taxon>Tracheophyta</taxon>
        <taxon>Spermatophyta</taxon>
        <taxon>Magnoliopsida</taxon>
        <taxon>Liliopsida</taxon>
        <taxon>Poales</taxon>
        <taxon>Poaceae</taxon>
        <taxon>BOP clade</taxon>
        <taxon>Pooideae</taxon>
        <taxon>Poodae</taxon>
        <taxon>Poeae</taxon>
        <taxon>Poeae Chloroplast Group 1 (Aveneae type)</taxon>
        <taxon>Aveninae</taxon>
        <taxon>Avena</taxon>
    </lineage>
</organism>
<keyword evidence="2" id="KW-1185">Reference proteome</keyword>
<reference evidence="1" key="1">
    <citation type="submission" date="2021-05" db="EMBL/GenBank/DDBJ databases">
        <authorList>
            <person name="Scholz U."/>
            <person name="Mascher M."/>
            <person name="Fiebig A."/>
        </authorList>
    </citation>
    <scope>NUCLEOTIDE SEQUENCE [LARGE SCALE GENOMIC DNA]</scope>
</reference>
<protein>
    <submittedName>
        <fullName evidence="1">Uncharacterized protein</fullName>
    </submittedName>
</protein>
<proteinExistence type="predicted"/>
<evidence type="ECO:0000313" key="2">
    <source>
        <dbReference type="Proteomes" id="UP001732700"/>
    </source>
</evidence>
<dbReference type="Proteomes" id="UP001732700">
    <property type="component" value="Chromosome 3D"/>
</dbReference>
<sequence length="471" mass="52937">MGCIPWNNLSCDHMRDHQLVPVSNISYFSDNGFQSLATSATDVDCKQSCLDKCSCKVALFQYDSHDGISGSCLLLSQALLLSEPKSSATRALAFFKIQGTVKRWTSIAVGSAVGSFALLSVAITIFIWRKCKKREEEDFFGGIPGVPARFSYNDLKIATRNFSMRLGSGGFGSVFKGKIGNEAIAVKRLEGVDQGKEEFLAEVETIGRIHHINLVRLIGFCAEKSNKLLVYEYMSNSSLDKWIFHEHPVFTLSWKTRRNIIMGIAKGLSYLHEECAQRIAHLDIKPQNILLDDRFNAKVSDFGLSKLISREDSKVMTRMRGTRGYLAPEWLGSKITEKVDIYSFGIVIVEIVCGRKNLDESQPEERIHLISLLQEKARSGKLFDLVDTSINDMEFHREEVREMMELALWCLQVDSSKRPLMSTVAKVLEGAMTLDATPHYDLVANYELNHSNLERQICSYLPSATHLSGPR</sequence>
<reference evidence="1" key="2">
    <citation type="submission" date="2025-09" db="UniProtKB">
        <authorList>
            <consortium name="EnsemblPlants"/>
        </authorList>
    </citation>
    <scope>IDENTIFICATION</scope>
</reference>